<dbReference type="EMBL" id="FMXQ01000004">
    <property type="protein sequence ID" value="SDB31984.1"/>
    <property type="molecule type" value="Genomic_DNA"/>
</dbReference>
<gene>
    <name evidence="2" type="ORF">SAMN02982931_02472</name>
</gene>
<protein>
    <submittedName>
        <fullName evidence="2">Uncharacterized protein</fullName>
    </submittedName>
</protein>
<dbReference type="AlphaFoldDB" id="A0A1G6CGF2"/>
<dbReference type="OrthoDB" id="8087244at2"/>
<sequence>MNKLGFGKAMVSVVVAAGLLTGVAPAMAMDMNGKWVAASTTAMSITGDIEVSADKIVFETGASLGLKPVEGEAHLFTLASATDNPVLLNGNTLCGSNAPPEYIAFAMYETSMILLAFDGPDVPKLNPDPLDQDGICASFTYER</sequence>
<evidence type="ECO:0000313" key="2">
    <source>
        <dbReference type="EMBL" id="SDB31984.1"/>
    </source>
</evidence>
<dbReference type="STRING" id="665467.SAMN02982931_02472"/>
<accession>A0A1G6CGF2</accession>
<feature type="signal peptide" evidence="1">
    <location>
        <begin position="1"/>
        <end position="28"/>
    </location>
</feature>
<keyword evidence="1" id="KW-0732">Signal</keyword>
<keyword evidence="3" id="KW-1185">Reference proteome</keyword>
<organism evidence="2 3">
    <name type="scientific">Bauldia litoralis</name>
    <dbReference type="NCBI Taxonomy" id="665467"/>
    <lineage>
        <taxon>Bacteria</taxon>
        <taxon>Pseudomonadati</taxon>
        <taxon>Pseudomonadota</taxon>
        <taxon>Alphaproteobacteria</taxon>
        <taxon>Hyphomicrobiales</taxon>
        <taxon>Kaistiaceae</taxon>
        <taxon>Bauldia</taxon>
    </lineage>
</organism>
<evidence type="ECO:0000256" key="1">
    <source>
        <dbReference type="SAM" id="SignalP"/>
    </source>
</evidence>
<proteinExistence type="predicted"/>
<dbReference type="Proteomes" id="UP000199071">
    <property type="component" value="Unassembled WGS sequence"/>
</dbReference>
<name>A0A1G6CGF2_9HYPH</name>
<feature type="chain" id="PRO_5011534344" evidence="1">
    <location>
        <begin position="29"/>
        <end position="143"/>
    </location>
</feature>
<evidence type="ECO:0000313" key="3">
    <source>
        <dbReference type="Proteomes" id="UP000199071"/>
    </source>
</evidence>
<reference evidence="2 3" key="1">
    <citation type="submission" date="2016-10" db="EMBL/GenBank/DDBJ databases">
        <authorList>
            <person name="de Groot N.N."/>
        </authorList>
    </citation>
    <scope>NUCLEOTIDE SEQUENCE [LARGE SCALE GENOMIC DNA]</scope>
    <source>
        <strain evidence="2 3">ATCC 35022</strain>
    </source>
</reference>
<dbReference type="RefSeq" id="WP_090876718.1">
    <property type="nucleotide sequence ID" value="NZ_FMXQ01000004.1"/>
</dbReference>